<dbReference type="EMBL" id="JAOVZQ010000001">
    <property type="protein sequence ID" value="MCY0093158.1"/>
    <property type="molecule type" value="Genomic_DNA"/>
</dbReference>
<keyword evidence="3" id="KW-1185">Reference proteome</keyword>
<name>A0ABT3YBB0_9HYPH</name>
<sequence length="83" mass="9222">MKSHEYELEQRDGGWAYVVDGRHSPVYPTREAAVEAADGDTKPNTFDQELDDELEQGLEDTFPASDPVSITRSSHTGGPDRDK</sequence>
<dbReference type="Proteomes" id="UP001081283">
    <property type="component" value="Unassembled WGS sequence"/>
</dbReference>
<evidence type="ECO:0000313" key="3">
    <source>
        <dbReference type="Proteomes" id="UP001081283"/>
    </source>
</evidence>
<evidence type="ECO:0000313" key="2">
    <source>
        <dbReference type="EMBL" id="MCY0093158.1"/>
    </source>
</evidence>
<comment type="caution">
    <text evidence="2">The sequence shown here is derived from an EMBL/GenBank/DDBJ whole genome shotgun (WGS) entry which is preliminary data.</text>
</comment>
<gene>
    <name evidence="2" type="ORF">OEG82_03780</name>
</gene>
<protein>
    <recommendedName>
        <fullName evidence="4">DUF2188 domain-containing protein</fullName>
    </recommendedName>
</protein>
<evidence type="ECO:0008006" key="4">
    <source>
        <dbReference type="Google" id="ProtNLM"/>
    </source>
</evidence>
<dbReference type="RefSeq" id="WP_267611142.1">
    <property type="nucleotide sequence ID" value="NZ_JAOVZQ010000001.1"/>
</dbReference>
<feature type="region of interest" description="Disordered" evidence="1">
    <location>
        <begin position="59"/>
        <end position="83"/>
    </location>
</feature>
<accession>A0ABT3YBB0</accession>
<reference evidence="2" key="1">
    <citation type="submission" date="2022-10" db="EMBL/GenBank/DDBJ databases">
        <title>Hoeflea sp. J2-29, isolated from marine algae.</title>
        <authorList>
            <person name="Kristyanto S."/>
            <person name="Kim J.M."/>
            <person name="Jeon C.O."/>
        </authorList>
    </citation>
    <scope>NUCLEOTIDE SEQUENCE</scope>
    <source>
        <strain evidence="2">J2-29</strain>
    </source>
</reference>
<proteinExistence type="predicted"/>
<evidence type="ECO:0000256" key="1">
    <source>
        <dbReference type="SAM" id="MobiDB-lite"/>
    </source>
</evidence>
<organism evidence="2 3">
    <name type="scientific">Hoeflea ulvae</name>
    <dbReference type="NCBI Taxonomy" id="2983764"/>
    <lineage>
        <taxon>Bacteria</taxon>
        <taxon>Pseudomonadati</taxon>
        <taxon>Pseudomonadota</taxon>
        <taxon>Alphaproteobacteria</taxon>
        <taxon>Hyphomicrobiales</taxon>
        <taxon>Rhizobiaceae</taxon>
        <taxon>Hoeflea</taxon>
    </lineage>
</organism>